<keyword evidence="1" id="KW-0812">Transmembrane</keyword>
<keyword evidence="3" id="KW-1185">Reference proteome</keyword>
<sequence>MHSTYDHAIPAIHAQYRYLSSRSSSEPQSTIGITPVFPKELRKRTTNLSANLPTQFNYFETNPKLTTPSQSTMAPPSISTRTLHQLTKRKKNWAAREAGVIVVFCIVFLVASGLIGLFLSRLISRKRAEKASRRSSV</sequence>
<dbReference type="AlphaFoldDB" id="A0A8H8U0E9"/>
<evidence type="ECO:0000313" key="3">
    <source>
        <dbReference type="Proteomes" id="UP000431533"/>
    </source>
</evidence>
<accession>A0A8H8U0E9</accession>
<comment type="caution">
    <text evidence="2">The sequence shown here is derived from an EMBL/GenBank/DDBJ whole genome shotgun (WGS) entry which is preliminary data.</text>
</comment>
<evidence type="ECO:0000256" key="1">
    <source>
        <dbReference type="SAM" id="Phobius"/>
    </source>
</evidence>
<keyword evidence="1" id="KW-0472">Membrane</keyword>
<dbReference type="OrthoDB" id="5402816at2759"/>
<protein>
    <submittedName>
        <fullName evidence="2">Uncharacterized protein</fullName>
    </submittedName>
</protein>
<gene>
    <name evidence="2" type="ORF">LHYA1_G002883</name>
</gene>
<dbReference type="Proteomes" id="UP000431533">
    <property type="component" value="Unassembled WGS sequence"/>
</dbReference>
<evidence type="ECO:0000313" key="2">
    <source>
        <dbReference type="EMBL" id="TVY29214.1"/>
    </source>
</evidence>
<proteinExistence type="predicted"/>
<feature type="transmembrane region" description="Helical" evidence="1">
    <location>
        <begin position="98"/>
        <end position="124"/>
    </location>
</feature>
<reference evidence="2 3" key="1">
    <citation type="submission" date="2018-05" db="EMBL/GenBank/DDBJ databases">
        <title>Genome sequencing and assembly of the regulated plant pathogen Lachnellula willkommii and related sister species for the development of diagnostic species identification markers.</title>
        <authorList>
            <person name="Giroux E."/>
            <person name="Bilodeau G."/>
        </authorList>
    </citation>
    <scope>NUCLEOTIDE SEQUENCE [LARGE SCALE GENOMIC DNA]</scope>
    <source>
        <strain evidence="2 3">CBS 185.66</strain>
    </source>
</reference>
<dbReference type="EMBL" id="QGMH01000020">
    <property type="protein sequence ID" value="TVY29214.1"/>
    <property type="molecule type" value="Genomic_DNA"/>
</dbReference>
<name>A0A8H8U0E9_9HELO</name>
<dbReference type="GeneID" id="41983081"/>
<keyword evidence="1" id="KW-1133">Transmembrane helix</keyword>
<dbReference type="RefSeq" id="XP_031008002.1">
    <property type="nucleotide sequence ID" value="XM_031147857.1"/>
</dbReference>
<organism evidence="2 3">
    <name type="scientific">Lachnellula hyalina</name>
    <dbReference type="NCBI Taxonomy" id="1316788"/>
    <lineage>
        <taxon>Eukaryota</taxon>
        <taxon>Fungi</taxon>
        <taxon>Dikarya</taxon>
        <taxon>Ascomycota</taxon>
        <taxon>Pezizomycotina</taxon>
        <taxon>Leotiomycetes</taxon>
        <taxon>Helotiales</taxon>
        <taxon>Lachnaceae</taxon>
        <taxon>Lachnellula</taxon>
    </lineage>
</organism>